<dbReference type="UniPathway" id="UPA00232"/>
<evidence type="ECO:0000256" key="12">
    <source>
        <dbReference type="HAMAP-Rule" id="MF_01635"/>
    </source>
</evidence>
<dbReference type="InterPro" id="IPR030470">
    <property type="entry name" value="UbiA_prenylTrfase_CS"/>
</dbReference>
<comment type="similarity">
    <text evidence="3 12">Belongs to the UbiA prenyltransferase family.</text>
</comment>
<dbReference type="EMBL" id="JACHGR010000011">
    <property type="protein sequence ID" value="MBB6057031.1"/>
    <property type="molecule type" value="Genomic_DNA"/>
</dbReference>
<dbReference type="EC" id="2.5.1.39" evidence="12 13"/>
<evidence type="ECO:0000256" key="5">
    <source>
        <dbReference type="ARBA" id="ARBA00022519"/>
    </source>
</evidence>
<dbReference type="PANTHER" id="PTHR11048:SF28">
    <property type="entry name" value="4-HYDROXYBENZOATE POLYPRENYLTRANSFERASE, MITOCHONDRIAL"/>
    <property type="match status" value="1"/>
</dbReference>
<accession>A0A841GPH1</accession>
<dbReference type="FunFam" id="1.20.120.1780:FF:000001">
    <property type="entry name" value="4-hydroxybenzoate octaprenyltransferase"/>
    <property type="match status" value="1"/>
</dbReference>
<evidence type="ECO:0000256" key="9">
    <source>
        <dbReference type="ARBA" id="ARBA00022842"/>
    </source>
</evidence>
<evidence type="ECO:0000256" key="11">
    <source>
        <dbReference type="ARBA" id="ARBA00023136"/>
    </source>
</evidence>
<keyword evidence="10 12" id="KW-1133">Transmembrane helix</keyword>
<comment type="function">
    <text evidence="12">Catalyzes the prenylation of para-hydroxybenzoate (PHB) with an all-trans polyprenyl group. Mediates the second step in the final reaction sequence of ubiquinone-8 (UQ-8) biosynthesis, which is the condensation of the polyisoprenoid side chain with PHB, generating the first membrane-bound Q intermediate 3-octaprenyl-4-hydroxybenzoate.</text>
</comment>
<keyword evidence="7 12" id="KW-0831">Ubiquinone biosynthesis</keyword>
<comment type="catalytic activity">
    <reaction evidence="12">
        <text>all-trans-octaprenyl diphosphate + 4-hydroxybenzoate = 4-hydroxy-3-(all-trans-octaprenyl)benzoate + diphosphate</text>
        <dbReference type="Rhea" id="RHEA:27782"/>
        <dbReference type="ChEBI" id="CHEBI:1617"/>
        <dbReference type="ChEBI" id="CHEBI:17879"/>
        <dbReference type="ChEBI" id="CHEBI:33019"/>
        <dbReference type="ChEBI" id="CHEBI:57711"/>
        <dbReference type="EC" id="2.5.1.39"/>
    </reaction>
</comment>
<name>A0A841GPH1_9GAMM</name>
<feature type="transmembrane region" description="Helical" evidence="12">
    <location>
        <begin position="143"/>
        <end position="160"/>
    </location>
</feature>
<comment type="cofactor">
    <cofactor evidence="1 12">
        <name>Mg(2+)</name>
        <dbReference type="ChEBI" id="CHEBI:18420"/>
    </cofactor>
</comment>
<feature type="transmembrane region" description="Helical" evidence="12">
    <location>
        <begin position="210"/>
        <end position="230"/>
    </location>
</feature>
<dbReference type="PANTHER" id="PTHR11048">
    <property type="entry name" value="PRENYLTRANSFERASES"/>
    <property type="match status" value="1"/>
</dbReference>
<feature type="transmembrane region" description="Helical" evidence="12">
    <location>
        <begin position="90"/>
        <end position="110"/>
    </location>
</feature>
<evidence type="ECO:0000256" key="1">
    <source>
        <dbReference type="ARBA" id="ARBA00001946"/>
    </source>
</evidence>
<dbReference type="Gene3D" id="1.20.120.1780">
    <property type="entry name" value="UbiA prenyltransferase"/>
    <property type="match status" value="1"/>
</dbReference>
<feature type="transmembrane region" description="Helical" evidence="12">
    <location>
        <begin position="21"/>
        <end position="39"/>
    </location>
</feature>
<dbReference type="FunFam" id="1.10.357.140:FF:000002">
    <property type="entry name" value="4-hydroxybenzoate octaprenyltransferase"/>
    <property type="match status" value="1"/>
</dbReference>
<sequence>MMPVIPSQWQPYWQLARLDKPIGTLLLLWPTLWALWLASAGMPSFSLLVIFTAGVFVMRSAGCVINDYADRRFDGHVKRTASRPLPAGRLTAFRALLFFLLLVLLAFALVWQLNPFTIYLSVGGLLLAAIYPFMKRVTSLPQVILGMAFSWSIPMAYGAVNGQLSITCWLLFLANLLWTVAYDTMYAMVDRDDDLKIGVRSTAILFGENDRLYIALLQLGTLSLLVLAGWLEQLNISYFISLLLAAGFFLYQQWLIRHRQREACFRAFLNNNWVGMLIFGGVVLACIR</sequence>
<evidence type="ECO:0000256" key="2">
    <source>
        <dbReference type="ARBA" id="ARBA00004141"/>
    </source>
</evidence>
<proteinExistence type="inferred from homology"/>
<evidence type="ECO:0000313" key="14">
    <source>
        <dbReference type="EMBL" id="MBB6057031.1"/>
    </source>
</evidence>
<comment type="caution">
    <text evidence="14">The sequence shown here is derived from an EMBL/GenBank/DDBJ whole genome shotgun (WGS) entry which is preliminary data.</text>
</comment>
<dbReference type="InterPro" id="IPR044878">
    <property type="entry name" value="UbiA_sf"/>
</dbReference>
<dbReference type="GO" id="GO:0005886">
    <property type="term" value="C:plasma membrane"/>
    <property type="evidence" value="ECO:0007669"/>
    <property type="project" value="UniProtKB-SubCell"/>
</dbReference>
<feature type="transmembrane region" description="Helical" evidence="12">
    <location>
        <begin position="236"/>
        <end position="256"/>
    </location>
</feature>
<keyword evidence="11 12" id="KW-0472">Membrane</keyword>
<feature type="transmembrane region" description="Helical" evidence="12">
    <location>
        <begin position="166"/>
        <end position="189"/>
    </location>
</feature>
<comment type="subcellular location">
    <subcellularLocation>
        <location evidence="12">Cell inner membrane</location>
        <topology evidence="12">Multi-pass membrane protein</topology>
    </subcellularLocation>
    <subcellularLocation>
        <location evidence="2">Membrane</location>
        <topology evidence="2">Multi-pass membrane protein</topology>
    </subcellularLocation>
</comment>
<evidence type="ECO:0000313" key="15">
    <source>
        <dbReference type="Proteomes" id="UP000585721"/>
    </source>
</evidence>
<keyword evidence="9 12" id="KW-0460">Magnesium</keyword>
<keyword evidence="4 12" id="KW-1003">Cell membrane</keyword>
<gene>
    <name evidence="12" type="primary">ubiA</name>
    <name evidence="14" type="ORF">HNR75_002978</name>
</gene>
<dbReference type="Gene3D" id="1.10.357.140">
    <property type="entry name" value="UbiA prenyltransferase"/>
    <property type="match status" value="1"/>
</dbReference>
<evidence type="ECO:0000256" key="6">
    <source>
        <dbReference type="ARBA" id="ARBA00022679"/>
    </source>
</evidence>
<dbReference type="InterPro" id="IPR006370">
    <property type="entry name" value="HB_polyprenyltransferase-like"/>
</dbReference>
<dbReference type="Proteomes" id="UP000585721">
    <property type="component" value="Unassembled WGS sequence"/>
</dbReference>
<feature type="transmembrane region" description="Helical" evidence="12">
    <location>
        <begin position="268"/>
        <end position="287"/>
    </location>
</feature>
<evidence type="ECO:0000256" key="4">
    <source>
        <dbReference type="ARBA" id="ARBA00022475"/>
    </source>
</evidence>
<dbReference type="AlphaFoldDB" id="A0A841GPH1"/>
<dbReference type="RefSeq" id="WP_188027732.1">
    <property type="nucleotide sequence ID" value="NZ_JACHGR010000011.1"/>
</dbReference>
<protein>
    <recommendedName>
        <fullName evidence="12 13">4-hydroxybenzoate octaprenyltransferase</fullName>
        <ecNumber evidence="12 13">2.5.1.39</ecNumber>
    </recommendedName>
    <alternativeName>
        <fullName evidence="12">4-HB polyprenyltransferase</fullName>
    </alternativeName>
</protein>
<dbReference type="InterPro" id="IPR000537">
    <property type="entry name" value="UbiA_prenyltransferase"/>
</dbReference>
<keyword evidence="5 12" id="KW-0997">Cell inner membrane</keyword>
<dbReference type="PROSITE" id="PS00943">
    <property type="entry name" value="UBIA"/>
    <property type="match status" value="1"/>
</dbReference>
<dbReference type="InterPro" id="IPR039653">
    <property type="entry name" value="Prenyltransferase"/>
</dbReference>
<comment type="pathway">
    <text evidence="12">Cofactor biosynthesis; ubiquinone biosynthesis.</text>
</comment>
<keyword evidence="15" id="KW-1185">Reference proteome</keyword>
<evidence type="ECO:0000256" key="13">
    <source>
        <dbReference type="NCBIfam" id="TIGR01474"/>
    </source>
</evidence>
<evidence type="ECO:0000256" key="7">
    <source>
        <dbReference type="ARBA" id="ARBA00022688"/>
    </source>
</evidence>
<reference evidence="14 15" key="1">
    <citation type="submission" date="2020-08" db="EMBL/GenBank/DDBJ databases">
        <title>Genomic Encyclopedia of Type Strains, Phase IV (KMG-IV): sequencing the most valuable type-strain genomes for metagenomic binning, comparative biology and taxonomic classification.</title>
        <authorList>
            <person name="Goeker M."/>
        </authorList>
    </citation>
    <scope>NUCLEOTIDE SEQUENCE [LARGE SCALE GENOMIC DNA]</scope>
    <source>
        <strain evidence="14 15">DSM 22975</strain>
    </source>
</reference>
<dbReference type="CDD" id="cd13959">
    <property type="entry name" value="PT_UbiA_COQ2"/>
    <property type="match status" value="1"/>
</dbReference>
<evidence type="ECO:0000256" key="8">
    <source>
        <dbReference type="ARBA" id="ARBA00022692"/>
    </source>
</evidence>
<keyword evidence="6 12" id="KW-0808">Transferase</keyword>
<feature type="transmembrane region" description="Helical" evidence="12">
    <location>
        <begin position="45"/>
        <end position="69"/>
    </location>
</feature>
<dbReference type="HAMAP" id="MF_01635">
    <property type="entry name" value="UbiA"/>
    <property type="match status" value="1"/>
</dbReference>
<evidence type="ECO:0000256" key="3">
    <source>
        <dbReference type="ARBA" id="ARBA00005985"/>
    </source>
</evidence>
<feature type="transmembrane region" description="Helical" evidence="12">
    <location>
        <begin position="116"/>
        <end position="134"/>
    </location>
</feature>
<dbReference type="GO" id="GO:0006744">
    <property type="term" value="P:ubiquinone biosynthetic process"/>
    <property type="evidence" value="ECO:0007669"/>
    <property type="project" value="UniProtKB-UniRule"/>
</dbReference>
<evidence type="ECO:0000256" key="10">
    <source>
        <dbReference type="ARBA" id="ARBA00022989"/>
    </source>
</evidence>
<dbReference type="Pfam" id="PF01040">
    <property type="entry name" value="UbiA"/>
    <property type="match status" value="1"/>
</dbReference>
<keyword evidence="8 12" id="KW-0812">Transmembrane</keyword>
<organism evidence="14 15">
    <name type="scientific">Tolumonas osonensis</name>
    <dbReference type="NCBI Taxonomy" id="675874"/>
    <lineage>
        <taxon>Bacteria</taxon>
        <taxon>Pseudomonadati</taxon>
        <taxon>Pseudomonadota</taxon>
        <taxon>Gammaproteobacteria</taxon>
        <taxon>Aeromonadales</taxon>
        <taxon>Aeromonadaceae</taxon>
        <taxon>Tolumonas</taxon>
    </lineage>
</organism>
<dbReference type="GO" id="GO:0008412">
    <property type="term" value="F:4-hydroxybenzoate polyprenyltransferase activity"/>
    <property type="evidence" value="ECO:0007669"/>
    <property type="project" value="UniProtKB-UniRule"/>
</dbReference>
<dbReference type="NCBIfam" id="TIGR01474">
    <property type="entry name" value="ubiA_proteo"/>
    <property type="match status" value="1"/>
</dbReference>